<accession>A0A1H4CL44</accession>
<evidence type="ECO:0008006" key="3">
    <source>
        <dbReference type="Google" id="ProtNLM"/>
    </source>
</evidence>
<proteinExistence type="predicted"/>
<protein>
    <recommendedName>
        <fullName evidence="3">DUF4919 domain-containing protein</fullName>
    </recommendedName>
</protein>
<gene>
    <name evidence="1" type="ORF">SAMN04487990_12045</name>
</gene>
<dbReference type="OrthoDB" id="686440at2"/>
<keyword evidence="2" id="KW-1185">Reference proteome</keyword>
<sequence>MVGVMYGVYVKMKVKPIMIKQCLLSLIFLFNFILVTGQTDTKIKVPELDDSYSKTVQILENGKTDIDYKSFRESFTESKQFKIASEKRTEFRELTKAMYRQMSESKYDSIITTTKKLLSIDYTSMNAHKILRQTYKYIGDTMNAEKHKTIQFGLLKSIVNNGDGKSCENGWSVIQISEAYFILDMLGVELDNQRIAGGICDRMEVVDENGEKKIYYFEISNVFKGKEKLKNK</sequence>
<dbReference type="EMBL" id="FNQK01000020">
    <property type="protein sequence ID" value="SEA61033.1"/>
    <property type="molecule type" value="Genomic_DNA"/>
</dbReference>
<evidence type="ECO:0000313" key="2">
    <source>
        <dbReference type="Proteomes" id="UP000198846"/>
    </source>
</evidence>
<dbReference type="Proteomes" id="UP000198846">
    <property type="component" value="Unassembled WGS sequence"/>
</dbReference>
<dbReference type="STRING" id="283786.SAMN04487990_12045"/>
<name>A0A1H4CL44_BIZPA</name>
<dbReference type="Pfam" id="PF16266">
    <property type="entry name" value="DUF4919"/>
    <property type="match status" value="1"/>
</dbReference>
<dbReference type="InterPro" id="IPR032578">
    <property type="entry name" value="DUF4919"/>
</dbReference>
<organism evidence="1 2">
    <name type="scientific">Bizionia paragorgiae</name>
    <dbReference type="NCBI Taxonomy" id="283786"/>
    <lineage>
        <taxon>Bacteria</taxon>
        <taxon>Pseudomonadati</taxon>
        <taxon>Bacteroidota</taxon>
        <taxon>Flavobacteriia</taxon>
        <taxon>Flavobacteriales</taxon>
        <taxon>Flavobacteriaceae</taxon>
        <taxon>Bizionia</taxon>
    </lineage>
</organism>
<reference evidence="1 2" key="1">
    <citation type="submission" date="2016-10" db="EMBL/GenBank/DDBJ databases">
        <authorList>
            <person name="de Groot N.N."/>
        </authorList>
    </citation>
    <scope>NUCLEOTIDE SEQUENCE [LARGE SCALE GENOMIC DNA]</scope>
    <source>
        <strain evidence="1 2">DSM 23842</strain>
    </source>
</reference>
<dbReference type="AlphaFoldDB" id="A0A1H4CL44"/>
<evidence type="ECO:0000313" key="1">
    <source>
        <dbReference type="EMBL" id="SEA61033.1"/>
    </source>
</evidence>